<evidence type="ECO:0000313" key="13">
    <source>
        <dbReference type="Proteomes" id="UP000292362"/>
    </source>
</evidence>
<evidence type="ECO:0000256" key="7">
    <source>
        <dbReference type="ARBA" id="ARBA00022723"/>
    </source>
</evidence>
<dbReference type="InterPro" id="IPR047151">
    <property type="entry name" value="RNZ2-like"/>
</dbReference>
<dbReference type="GO" id="GO:0046872">
    <property type="term" value="F:metal ion binding"/>
    <property type="evidence" value="ECO:0007669"/>
    <property type="project" value="UniProtKB-KW"/>
</dbReference>
<dbReference type="GO" id="GO:1990180">
    <property type="term" value="P:mitochondrial tRNA 3'-end processing"/>
    <property type="evidence" value="ECO:0007669"/>
    <property type="project" value="TreeGrafter"/>
</dbReference>
<dbReference type="AlphaFoldDB" id="A0A4Q9LBW8"/>
<dbReference type="InterPro" id="IPR036866">
    <property type="entry name" value="RibonucZ/Hydroxyglut_hydro"/>
</dbReference>
<sequence length="624" mass="73450">MIFYFQYISTRSGKSIFLVFEQFRYVFNIFEGFQRVSIESSLKLSKLTAIFLCDTNNVPPAVALHLTLLSNIPVICSSKQEILFRFSKNISDSAKNQKLDFICSDIYDDGFLKATKISFDDQNTYILQLPEIRGKFLFEKIKKYKIPQNLYSKLIEKGKIVYQEKTYFSKDFLEESVVPKNVCILFCNKNIQKFYEKVIEFKVDIFICFFEESLKYFMKRINGEFYLLNDNFFVEFPSFYDAQLSLNQIDRNFLLPVFCKSNLKMKKKLKQISLENQMKTELDEKKFHTKYQYEQDFDSNANDRIENTRKFNANTTYYQIENRSTKEILESNDKLIFQKNNSYEVKKNPQIKYKEAKNVQRPHSILFLGTGCAIPSKYRNVSAIIFECKKSAFILDCGEDTLFQIMRIYENLDILKKIKAIIISHPHADHYLGIISVLRKMKNVLIFGPKFLSDLIELYFEKHTFEIFDIENFFNSSLISSPFKSEEFELTFSRADHCKNSYSVRIYTEFGSISYSGDTRPTKDFIFLSQNVDVMIHEATFGEEEKHLALRTKHSTLDEALDVFRQSGAKKLLLTHFSNRIPKHVECIGINSIICFDFYRHIINEDNNNVSQKVTKFFKSLKNL</sequence>
<gene>
    <name evidence="12" type="ORF">CWI37_0022p0020</name>
</gene>
<evidence type="ECO:0000256" key="1">
    <source>
        <dbReference type="ARBA" id="ARBA00000402"/>
    </source>
</evidence>
<evidence type="ECO:0000256" key="5">
    <source>
        <dbReference type="ARBA" id="ARBA00022694"/>
    </source>
</evidence>
<accession>A0A4Q9LBW8</accession>
<name>A0A4Q9LBW8_9MICR</name>
<comment type="catalytic activity">
    <reaction evidence="1">
        <text>Endonucleolytic cleavage of RNA, removing extra 3' nucleotides from tRNA precursor, generating 3' termini of tRNAs. A 3'-hydroxy group is left at the tRNA terminus and a 5'-phosphoryl group is left at the trailer molecule.</text>
        <dbReference type="EC" id="3.1.26.11"/>
    </reaction>
</comment>
<dbReference type="Gene3D" id="3.60.15.10">
    <property type="entry name" value="Ribonuclease Z/Hydroxyacylglutathione hydrolase-like"/>
    <property type="match status" value="2"/>
</dbReference>
<proteinExistence type="inferred from homology"/>
<dbReference type="EC" id="3.1.26.11" evidence="4"/>
<dbReference type="Pfam" id="PF13691">
    <property type="entry name" value="Lactamase_B_4"/>
    <property type="match status" value="1"/>
</dbReference>
<dbReference type="PANTHER" id="PTHR12553:SF49">
    <property type="entry name" value="ZINC PHOSPHODIESTERASE ELAC PROTEIN 2"/>
    <property type="match status" value="1"/>
</dbReference>
<evidence type="ECO:0000256" key="4">
    <source>
        <dbReference type="ARBA" id="ARBA00012477"/>
    </source>
</evidence>
<feature type="domain" description="Metallo-beta-lactamase" evidence="11">
    <location>
        <begin position="380"/>
        <end position="576"/>
    </location>
</feature>
<keyword evidence="6" id="KW-0540">Nuclease</keyword>
<keyword evidence="9" id="KW-0378">Hydrolase</keyword>
<evidence type="ECO:0000256" key="3">
    <source>
        <dbReference type="ARBA" id="ARBA00007823"/>
    </source>
</evidence>
<dbReference type="SUPFAM" id="SSF56281">
    <property type="entry name" value="Metallo-hydrolase/oxidoreductase"/>
    <property type="match status" value="1"/>
</dbReference>
<dbReference type="GO" id="GO:0042781">
    <property type="term" value="F:3'-tRNA processing endoribonuclease activity"/>
    <property type="evidence" value="ECO:0007669"/>
    <property type="project" value="UniProtKB-EC"/>
</dbReference>
<comment type="cofactor">
    <cofactor evidence="2">
        <name>Zn(2+)</name>
        <dbReference type="ChEBI" id="CHEBI:29105"/>
    </cofactor>
</comment>
<dbReference type="InterPro" id="IPR027794">
    <property type="entry name" value="tRNase_Z_dom"/>
</dbReference>
<organism evidence="12 13">
    <name type="scientific">Hamiltosporidium tvaerminnensis</name>
    <dbReference type="NCBI Taxonomy" id="1176355"/>
    <lineage>
        <taxon>Eukaryota</taxon>
        <taxon>Fungi</taxon>
        <taxon>Fungi incertae sedis</taxon>
        <taxon>Microsporidia</taxon>
        <taxon>Dubosqiidae</taxon>
        <taxon>Hamiltosporidium</taxon>
    </lineage>
</organism>
<evidence type="ECO:0000313" key="12">
    <source>
        <dbReference type="EMBL" id="TBU05343.1"/>
    </source>
</evidence>
<dbReference type="PANTHER" id="PTHR12553">
    <property type="entry name" value="ZINC PHOSPHODIESTERASE ELAC PROTEIN 2"/>
    <property type="match status" value="1"/>
</dbReference>
<keyword evidence="5" id="KW-0819">tRNA processing</keyword>
<evidence type="ECO:0000256" key="6">
    <source>
        <dbReference type="ARBA" id="ARBA00022722"/>
    </source>
</evidence>
<keyword evidence="7" id="KW-0479">Metal-binding</keyword>
<evidence type="ECO:0000256" key="8">
    <source>
        <dbReference type="ARBA" id="ARBA00022759"/>
    </source>
</evidence>
<evidence type="ECO:0000256" key="10">
    <source>
        <dbReference type="ARBA" id="ARBA00022833"/>
    </source>
</evidence>
<protein>
    <recommendedName>
        <fullName evidence="4">ribonuclease Z</fullName>
        <ecNumber evidence="4">3.1.26.11</ecNumber>
    </recommendedName>
</protein>
<evidence type="ECO:0000256" key="9">
    <source>
        <dbReference type="ARBA" id="ARBA00022801"/>
    </source>
</evidence>
<comment type="caution">
    <text evidence="12">The sequence shown here is derived from an EMBL/GenBank/DDBJ whole genome shotgun (WGS) entry which is preliminary data.</text>
</comment>
<reference evidence="12 13" key="1">
    <citation type="submission" date="2017-12" db="EMBL/GenBank/DDBJ databases">
        <authorList>
            <person name="Pombert J.-F."/>
            <person name="Haag K.L."/>
            <person name="Ebert D."/>
        </authorList>
    </citation>
    <scope>NUCLEOTIDE SEQUENCE [LARGE SCALE GENOMIC DNA]</scope>
    <source>
        <strain evidence="12">FI-OER-3-3</strain>
    </source>
</reference>
<comment type="similarity">
    <text evidence="3">Belongs to the RNase Z family.</text>
</comment>
<dbReference type="Proteomes" id="UP000292362">
    <property type="component" value="Unassembled WGS sequence"/>
</dbReference>
<dbReference type="Pfam" id="PF23023">
    <property type="entry name" value="Anti-Pycsar_Apyc1"/>
    <property type="match status" value="1"/>
</dbReference>
<keyword evidence="8" id="KW-0255">Endonuclease</keyword>
<dbReference type="EMBL" id="PITJ01000022">
    <property type="protein sequence ID" value="TBU05343.1"/>
    <property type="molecule type" value="Genomic_DNA"/>
</dbReference>
<evidence type="ECO:0000259" key="11">
    <source>
        <dbReference type="SMART" id="SM00849"/>
    </source>
</evidence>
<evidence type="ECO:0000256" key="2">
    <source>
        <dbReference type="ARBA" id="ARBA00001947"/>
    </source>
</evidence>
<dbReference type="SMART" id="SM00849">
    <property type="entry name" value="Lactamase_B"/>
    <property type="match status" value="1"/>
</dbReference>
<dbReference type="VEuPathDB" id="MicrosporidiaDB:CWI37_0022p0020"/>
<dbReference type="InterPro" id="IPR001279">
    <property type="entry name" value="Metallo-B-lactamas"/>
</dbReference>
<keyword evidence="10" id="KW-0862">Zinc</keyword>
<dbReference type="GO" id="GO:0005739">
    <property type="term" value="C:mitochondrion"/>
    <property type="evidence" value="ECO:0007669"/>
    <property type="project" value="TreeGrafter"/>
</dbReference>